<gene>
    <name evidence="1" type="ORF">LGQ03_09950</name>
</gene>
<dbReference type="SUPFAM" id="SSF52540">
    <property type="entry name" value="P-loop containing nucleoside triphosphate hydrolases"/>
    <property type="match status" value="1"/>
</dbReference>
<dbReference type="InterPro" id="IPR027417">
    <property type="entry name" value="P-loop_NTPase"/>
</dbReference>
<dbReference type="RefSeq" id="WP_090159086.1">
    <property type="nucleotide sequence ID" value="NZ_JAJATZ010000004.1"/>
</dbReference>
<dbReference type="Gene3D" id="1.10.8.60">
    <property type="match status" value="1"/>
</dbReference>
<comment type="caution">
    <text evidence="1">The sequence shown here is derived from an EMBL/GenBank/DDBJ whole genome shotgun (WGS) entry which is preliminary data.</text>
</comment>
<sequence length="220" mass="23678">MAEQLIFDWPVGVSLEAADFFVSRANETAFRMVRDPARWPQGKLLLVGPGGAGKSHLSRVFAAMQGARIVTADAIAGLFPDTALVVEGVDSLTPDQEPDLFHLHNHMIAHGLPLLMTARSLPGTWGIVLPDLNSRMQATTPVRIAPPDDALLEALLMKLFADRQILVPPTLPRYLASRIDRSYLAAQRIVAALDSAALASGKSVSTRMAATLLEQDATHG</sequence>
<dbReference type="Gene3D" id="3.40.50.300">
    <property type="entry name" value="P-loop containing nucleotide triphosphate hydrolases"/>
    <property type="match status" value="1"/>
</dbReference>
<accession>A0ABS8BV06</accession>
<keyword evidence="2" id="KW-1185">Reference proteome</keyword>
<evidence type="ECO:0000313" key="2">
    <source>
        <dbReference type="Proteomes" id="UP001138961"/>
    </source>
</evidence>
<name>A0ABS8BV06_9RHOB</name>
<protein>
    <submittedName>
        <fullName evidence="1">Chromosomal replication initiator DnaA</fullName>
    </submittedName>
</protein>
<organism evidence="1 2">
    <name type="scientific">Loktanella gaetbuli</name>
    <dbReference type="NCBI Taxonomy" id="2881335"/>
    <lineage>
        <taxon>Bacteria</taxon>
        <taxon>Pseudomonadati</taxon>
        <taxon>Pseudomonadota</taxon>
        <taxon>Alphaproteobacteria</taxon>
        <taxon>Rhodobacterales</taxon>
        <taxon>Roseobacteraceae</taxon>
        <taxon>Loktanella</taxon>
    </lineage>
</organism>
<evidence type="ECO:0000313" key="1">
    <source>
        <dbReference type="EMBL" id="MCB5199563.1"/>
    </source>
</evidence>
<proteinExistence type="predicted"/>
<reference evidence="1" key="1">
    <citation type="submission" date="2021-10" db="EMBL/GenBank/DDBJ databases">
        <title>Loktanella gaetbuli sp. nov., isolated from a tidal flat.</title>
        <authorList>
            <person name="Park S."/>
            <person name="Yoon J.-H."/>
        </authorList>
    </citation>
    <scope>NUCLEOTIDE SEQUENCE</scope>
    <source>
        <strain evidence="1">TSTF-M6</strain>
    </source>
</reference>
<dbReference type="EMBL" id="JAJATZ010000004">
    <property type="protein sequence ID" value="MCB5199563.1"/>
    <property type="molecule type" value="Genomic_DNA"/>
</dbReference>
<dbReference type="PANTHER" id="PTHR30050:SF5">
    <property type="entry name" value="DNAA REGULATORY INACTIVATOR HDA"/>
    <property type="match status" value="1"/>
</dbReference>
<dbReference type="PANTHER" id="PTHR30050">
    <property type="entry name" value="CHROMOSOMAL REPLICATION INITIATOR PROTEIN DNAA"/>
    <property type="match status" value="1"/>
</dbReference>
<dbReference type="Proteomes" id="UP001138961">
    <property type="component" value="Unassembled WGS sequence"/>
</dbReference>